<feature type="non-terminal residue" evidence="2">
    <location>
        <position position="513"/>
    </location>
</feature>
<gene>
    <name evidence="2" type="ORF">Daus18300_009754</name>
</gene>
<evidence type="ECO:0000256" key="1">
    <source>
        <dbReference type="SAM" id="Phobius"/>
    </source>
</evidence>
<evidence type="ECO:0000313" key="3">
    <source>
        <dbReference type="Proteomes" id="UP001583177"/>
    </source>
</evidence>
<feature type="transmembrane region" description="Helical" evidence="1">
    <location>
        <begin position="257"/>
        <end position="283"/>
    </location>
</feature>
<keyword evidence="3" id="KW-1185">Reference proteome</keyword>
<name>A0ABR3WDD1_9PEZI</name>
<keyword evidence="1" id="KW-0812">Transmembrane</keyword>
<feature type="transmembrane region" description="Helical" evidence="1">
    <location>
        <begin position="12"/>
        <end position="31"/>
    </location>
</feature>
<reference evidence="2 3" key="1">
    <citation type="journal article" date="2024" name="IMA Fungus">
        <title>IMA Genome - F19 : A genome assembly and annotation guide to empower mycologists, including annotated draft genome sequences of Ceratocystis pirilliformis, Diaporthe australafricana, Fusarium ophioides, Paecilomyces lecythidis, and Sporothrix stenoceras.</title>
        <authorList>
            <person name="Aylward J."/>
            <person name="Wilson A.M."/>
            <person name="Visagie C.M."/>
            <person name="Spraker J."/>
            <person name="Barnes I."/>
            <person name="Buitendag C."/>
            <person name="Ceriani C."/>
            <person name="Del Mar Angel L."/>
            <person name="du Plessis D."/>
            <person name="Fuchs T."/>
            <person name="Gasser K."/>
            <person name="Kramer D."/>
            <person name="Li W."/>
            <person name="Munsamy K."/>
            <person name="Piso A."/>
            <person name="Price J.L."/>
            <person name="Sonnekus B."/>
            <person name="Thomas C."/>
            <person name="van der Nest A."/>
            <person name="van Dijk A."/>
            <person name="van Heerden A."/>
            <person name="van Vuuren N."/>
            <person name="Yilmaz N."/>
            <person name="Duong T.A."/>
            <person name="van der Merwe N.A."/>
            <person name="Wingfield M.J."/>
            <person name="Wingfield B.D."/>
        </authorList>
    </citation>
    <scope>NUCLEOTIDE SEQUENCE [LARGE SCALE GENOMIC DNA]</scope>
    <source>
        <strain evidence="2 3">CMW 18300</strain>
    </source>
</reference>
<organism evidence="2 3">
    <name type="scientific">Diaporthe australafricana</name>
    <dbReference type="NCBI Taxonomy" id="127596"/>
    <lineage>
        <taxon>Eukaryota</taxon>
        <taxon>Fungi</taxon>
        <taxon>Dikarya</taxon>
        <taxon>Ascomycota</taxon>
        <taxon>Pezizomycotina</taxon>
        <taxon>Sordariomycetes</taxon>
        <taxon>Sordariomycetidae</taxon>
        <taxon>Diaporthales</taxon>
        <taxon>Diaporthaceae</taxon>
        <taxon>Diaporthe</taxon>
    </lineage>
</organism>
<keyword evidence="1" id="KW-0472">Membrane</keyword>
<feature type="transmembrane region" description="Helical" evidence="1">
    <location>
        <begin position="370"/>
        <end position="388"/>
    </location>
</feature>
<feature type="transmembrane region" description="Helical" evidence="1">
    <location>
        <begin position="43"/>
        <end position="61"/>
    </location>
</feature>
<evidence type="ECO:0000313" key="2">
    <source>
        <dbReference type="EMBL" id="KAL1858996.1"/>
    </source>
</evidence>
<keyword evidence="1" id="KW-1133">Transmembrane helix</keyword>
<feature type="transmembrane region" description="Helical" evidence="1">
    <location>
        <begin position="106"/>
        <end position="124"/>
    </location>
</feature>
<protein>
    <submittedName>
        <fullName evidence="2">Uncharacterized protein</fullName>
    </submittedName>
</protein>
<feature type="transmembrane region" description="Helical" evidence="1">
    <location>
        <begin position="152"/>
        <end position="170"/>
    </location>
</feature>
<dbReference type="Proteomes" id="UP001583177">
    <property type="component" value="Unassembled WGS sequence"/>
</dbReference>
<dbReference type="EMBL" id="JAWRVE010000101">
    <property type="protein sequence ID" value="KAL1858996.1"/>
    <property type="molecule type" value="Genomic_DNA"/>
</dbReference>
<feature type="transmembrane region" description="Helical" evidence="1">
    <location>
        <begin position="177"/>
        <end position="200"/>
    </location>
</feature>
<feature type="transmembrane region" description="Helical" evidence="1">
    <location>
        <begin position="67"/>
        <end position="85"/>
    </location>
</feature>
<accession>A0ABR3WDD1</accession>
<feature type="transmembrane region" description="Helical" evidence="1">
    <location>
        <begin position="336"/>
        <end position="358"/>
    </location>
</feature>
<proteinExistence type="predicted"/>
<comment type="caution">
    <text evidence="2">The sequence shown here is derived from an EMBL/GenBank/DDBJ whole genome shotgun (WGS) entry which is preliminary data.</text>
</comment>
<sequence>MIEGNPDFYGLGIRIGIYLQYLTAFGANLFLKEAIDGNLTTNTIFLLALLVATLVATVQGDVQTTEIVVLLQLSFGFIFSILSIWGHRTRAPGGDDPIRFPLTGSFFRLSLATAFSVYAVWFWFVGAQEIHDHGGCQDFLFLFGRVDVAGPARIFFQLQSVLVLVGYGLIIGREMVLITAVLTTVSFSAAVVASLVVWFLQPEKSLDRNEHKYRVRPVPWFISLLRNWSRLSWSLAWKNLNGKQSAGSNRPSLEFWLVLFIDIGLLVFRTLFQLICALVFNWFPPPGMPPLLVHPLVRPMLKDTRDPYKIVTTLRNSSTIWLSPRWEKFRRSMLHWLNGLCIIWTILSVETTLIWNNVVGIYDIRSTGQLIPFIIGVTGLLSLLHSLSVQVSAVNTTHVLMDTVEARSRTEALGKRPALSLASSSWSSSSQEEVYPFGGGQETVFWKRRPDRRHSFSVIELKEVMSDESLTKDDDRMAYRPDSDDFEFHLRNRHDHSELRPVYGSEGLEIYTA</sequence>